<dbReference type="EMBL" id="GBXM01063504">
    <property type="protein sequence ID" value="JAH45073.1"/>
    <property type="molecule type" value="Transcribed_RNA"/>
</dbReference>
<name>A0A0E9SX03_ANGAN</name>
<evidence type="ECO:0000313" key="1">
    <source>
        <dbReference type="EMBL" id="JAH45073.1"/>
    </source>
</evidence>
<organism evidence="1">
    <name type="scientific">Anguilla anguilla</name>
    <name type="common">European freshwater eel</name>
    <name type="synonym">Muraena anguilla</name>
    <dbReference type="NCBI Taxonomy" id="7936"/>
    <lineage>
        <taxon>Eukaryota</taxon>
        <taxon>Metazoa</taxon>
        <taxon>Chordata</taxon>
        <taxon>Craniata</taxon>
        <taxon>Vertebrata</taxon>
        <taxon>Euteleostomi</taxon>
        <taxon>Actinopterygii</taxon>
        <taxon>Neopterygii</taxon>
        <taxon>Teleostei</taxon>
        <taxon>Anguilliformes</taxon>
        <taxon>Anguillidae</taxon>
        <taxon>Anguilla</taxon>
    </lineage>
</organism>
<protein>
    <submittedName>
        <fullName evidence="1">Uncharacterized protein</fullName>
    </submittedName>
</protein>
<proteinExistence type="predicted"/>
<reference evidence="1" key="1">
    <citation type="submission" date="2014-11" db="EMBL/GenBank/DDBJ databases">
        <authorList>
            <person name="Amaro Gonzalez C."/>
        </authorList>
    </citation>
    <scope>NUCLEOTIDE SEQUENCE</scope>
</reference>
<accession>A0A0E9SX03</accession>
<sequence length="49" mass="5139">MATASRLCRGNLHHDLAPGVLTRLRAQESEPIFSCKSGIPGTEGANCTA</sequence>
<dbReference type="AlphaFoldDB" id="A0A0E9SX03"/>
<reference evidence="1" key="2">
    <citation type="journal article" date="2015" name="Fish Shellfish Immunol.">
        <title>Early steps in the European eel (Anguilla anguilla)-Vibrio vulnificus interaction in the gills: Role of the RtxA13 toxin.</title>
        <authorList>
            <person name="Callol A."/>
            <person name="Pajuelo D."/>
            <person name="Ebbesson L."/>
            <person name="Teles M."/>
            <person name="MacKenzie S."/>
            <person name="Amaro C."/>
        </authorList>
    </citation>
    <scope>NUCLEOTIDE SEQUENCE</scope>
</reference>